<feature type="coiled-coil region" evidence="1">
    <location>
        <begin position="111"/>
        <end position="162"/>
    </location>
</feature>
<evidence type="ECO:0000256" key="1">
    <source>
        <dbReference type="SAM" id="Coils"/>
    </source>
</evidence>
<comment type="caution">
    <text evidence="5">The sequence shown here is derived from an EMBL/GenBank/DDBJ whole genome shotgun (WGS) entry which is preliminary data.</text>
</comment>
<keyword evidence="6" id="KW-1185">Reference proteome</keyword>
<dbReference type="Proteomes" id="UP000663833">
    <property type="component" value="Unassembled WGS sequence"/>
</dbReference>
<protein>
    <submittedName>
        <fullName evidence="5">Uncharacterized protein</fullName>
    </submittedName>
</protein>
<dbReference type="EMBL" id="CAJNYD010000913">
    <property type="protein sequence ID" value="CAF3306328.1"/>
    <property type="molecule type" value="Genomic_DNA"/>
</dbReference>
<evidence type="ECO:0000313" key="5">
    <source>
        <dbReference type="EMBL" id="CAF4294025.1"/>
    </source>
</evidence>
<dbReference type="Proteomes" id="UP000663869">
    <property type="component" value="Unassembled WGS sequence"/>
</dbReference>
<evidence type="ECO:0000313" key="2">
    <source>
        <dbReference type="EMBL" id="CAF3167503.1"/>
    </source>
</evidence>
<dbReference type="Proteomes" id="UP000663825">
    <property type="component" value="Unassembled WGS sequence"/>
</dbReference>
<evidence type="ECO:0000313" key="3">
    <source>
        <dbReference type="EMBL" id="CAF3306328.1"/>
    </source>
</evidence>
<evidence type="ECO:0000313" key="6">
    <source>
        <dbReference type="Proteomes" id="UP000663873"/>
    </source>
</evidence>
<dbReference type="EMBL" id="CAJNYU010002132">
    <property type="protein sequence ID" value="CAF3507746.1"/>
    <property type="molecule type" value="Genomic_DNA"/>
</dbReference>
<keyword evidence="1" id="KW-0175">Coiled coil</keyword>
<organism evidence="5 6">
    <name type="scientific">Rotaria socialis</name>
    <dbReference type="NCBI Taxonomy" id="392032"/>
    <lineage>
        <taxon>Eukaryota</taxon>
        <taxon>Metazoa</taxon>
        <taxon>Spiralia</taxon>
        <taxon>Gnathifera</taxon>
        <taxon>Rotifera</taxon>
        <taxon>Eurotatoria</taxon>
        <taxon>Bdelloidea</taxon>
        <taxon>Philodinida</taxon>
        <taxon>Philodinidae</taxon>
        <taxon>Rotaria</taxon>
    </lineage>
</organism>
<dbReference type="Proteomes" id="UP000663873">
    <property type="component" value="Unassembled WGS sequence"/>
</dbReference>
<proteinExistence type="predicted"/>
<evidence type="ECO:0000313" key="4">
    <source>
        <dbReference type="EMBL" id="CAF3507746.1"/>
    </source>
</evidence>
<sequence length="204" mass="24384">MAKRCLIETCKREAETYCYHCSQDVCTKHYLEHKKSIQEQLHPLIDEVNSIYDRLNHGDKNRSKSFPHYFTDVYSQVDQWRADCHDHIDVVYHRARSQIETIVKTHQNELTQKVISNLESLEKMRQQLRELLKDGDVTHRQLEALKRQLEEFKKKEQEAIKYPDIRIITVKFDIEKHINITTVDKHSIEKQQQVKCLQKSPSNK</sequence>
<dbReference type="EMBL" id="CAJNXB010001442">
    <property type="protein sequence ID" value="CAF3167503.1"/>
    <property type="molecule type" value="Genomic_DNA"/>
</dbReference>
<dbReference type="EMBL" id="CAJOBP010001561">
    <property type="protein sequence ID" value="CAF4294025.1"/>
    <property type="molecule type" value="Genomic_DNA"/>
</dbReference>
<gene>
    <name evidence="4" type="ORF">FME351_LOCUS17177</name>
    <name evidence="3" type="ORF">LUA448_LOCUS8569</name>
    <name evidence="2" type="ORF">TIS948_LOCUS10626</name>
    <name evidence="5" type="ORF">UJA718_LOCUS12202</name>
</gene>
<dbReference type="OrthoDB" id="10032558at2759"/>
<name>A0A820HJK6_9BILA</name>
<reference evidence="5" key="1">
    <citation type="submission" date="2021-02" db="EMBL/GenBank/DDBJ databases">
        <authorList>
            <person name="Nowell W R."/>
        </authorList>
    </citation>
    <scope>NUCLEOTIDE SEQUENCE</scope>
</reference>
<dbReference type="AlphaFoldDB" id="A0A820HJK6"/>
<accession>A0A820HJK6</accession>